<evidence type="ECO:0000313" key="2">
    <source>
        <dbReference type="Proteomes" id="UP001230649"/>
    </source>
</evidence>
<name>A0ACC2VMQ7_9TREE</name>
<evidence type="ECO:0000313" key="1">
    <source>
        <dbReference type="EMBL" id="KAJ9100368.1"/>
    </source>
</evidence>
<sequence length="406" mass="46814">MRSILAGGSEPDLRFTDQFEEALRRGVVPAEVKETLQSICSQEALLTLLRNPSVFDGERQLGKKHRRRLALVTEELELQQAAEELERRLADAKAMLEGGANALHRVMQELGLESQPMSFFKTLNWDTRAVKDFEKTVKNAQVYCDKGLLISDDVKKAKEDLKDLQDLLKERRHRWQNIRPKIFHTDTAFWRKLFLPSLASNSAAATIKDASGDCIRTEIGWEDSDWARSSNESSRSTTLGDTSWVPITQRDAKQVRFDPGENIPFTHDVNGFCPDAVSRGPFRRKVRRRIDKSILRKTLQAQAEYVGKAAITEYERVIKSPREICEKGARYLHRVVPQFGVEPPLEAQRSELHIEKTMLEDWMASVREDLARVMRQVIRREKLSITKVLSRSFWTKKSYTLTWMAW</sequence>
<keyword evidence="2" id="KW-1185">Reference proteome</keyword>
<reference evidence="1" key="1">
    <citation type="submission" date="2023-04" db="EMBL/GenBank/DDBJ databases">
        <title>Draft Genome sequencing of Naganishia species isolated from polar environments using Oxford Nanopore Technology.</title>
        <authorList>
            <person name="Leo P."/>
            <person name="Venkateswaran K."/>
        </authorList>
    </citation>
    <scope>NUCLEOTIDE SEQUENCE</scope>
    <source>
        <strain evidence="1">MNA-CCFEE 5262</strain>
    </source>
</reference>
<proteinExistence type="predicted"/>
<protein>
    <submittedName>
        <fullName evidence="1">Uncharacterized protein</fullName>
    </submittedName>
</protein>
<comment type="caution">
    <text evidence="1">The sequence shown here is derived from an EMBL/GenBank/DDBJ whole genome shotgun (WGS) entry which is preliminary data.</text>
</comment>
<organism evidence="1 2">
    <name type="scientific">Naganishia adeliensis</name>
    <dbReference type="NCBI Taxonomy" id="92952"/>
    <lineage>
        <taxon>Eukaryota</taxon>
        <taxon>Fungi</taxon>
        <taxon>Dikarya</taxon>
        <taxon>Basidiomycota</taxon>
        <taxon>Agaricomycotina</taxon>
        <taxon>Tremellomycetes</taxon>
        <taxon>Filobasidiales</taxon>
        <taxon>Filobasidiaceae</taxon>
        <taxon>Naganishia</taxon>
    </lineage>
</organism>
<dbReference type="EMBL" id="JASBWS010000075">
    <property type="protein sequence ID" value="KAJ9100368.1"/>
    <property type="molecule type" value="Genomic_DNA"/>
</dbReference>
<gene>
    <name evidence="1" type="ORF">QFC20_005434</name>
</gene>
<accession>A0ACC2VMQ7</accession>
<dbReference type="Proteomes" id="UP001230649">
    <property type="component" value="Unassembled WGS sequence"/>
</dbReference>